<feature type="compositionally biased region" description="Basic residues" evidence="1">
    <location>
        <begin position="179"/>
        <end position="188"/>
    </location>
</feature>
<evidence type="ECO:0000313" key="2">
    <source>
        <dbReference type="EMBL" id="KAL0265110.1"/>
    </source>
</evidence>
<feature type="compositionally biased region" description="Basic and acidic residues" evidence="1">
    <location>
        <begin position="334"/>
        <end position="349"/>
    </location>
</feature>
<dbReference type="EMBL" id="JAJVCZ030000001">
    <property type="protein sequence ID" value="KAL0265110.1"/>
    <property type="molecule type" value="Genomic_DNA"/>
</dbReference>
<feature type="compositionally biased region" description="Low complexity" evidence="1">
    <location>
        <begin position="79"/>
        <end position="99"/>
    </location>
</feature>
<evidence type="ECO:0000313" key="3">
    <source>
        <dbReference type="Proteomes" id="UP001430584"/>
    </source>
</evidence>
<proteinExistence type="predicted"/>
<keyword evidence="3" id="KW-1185">Reference proteome</keyword>
<protein>
    <submittedName>
        <fullName evidence="2">Uncharacterized protein</fullName>
    </submittedName>
</protein>
<name>A0ABR3CW36_9PEZI</name>
<accession>A0ABR3CW36</accession>
<sequence>MASTPPPPERIHTPPAPYLGSRYDDWEPYSPPRRSSRVAAQRSRHAIGQVPQGLDVSKKRPAPRSARAFTPVGTIDMLAPASSFATSPPASPSSSPQKRPSAKKSGHRVMFDDHVLNSDTDSDPFVTSSRDSLAGVLPTPSKTPSKKDKARPFSAFAQTARILFHDRPATIDDAMPSPRKNRKNKKHTTFTLPSFMDECDDGAHEKIEIYTDFRERVPSFDEEEDNPFITKKPDENDAPLAGPSVSPRAAKRHLSKEDEDMDRRARNGEGFVSVFRGKKIFTEFKEGSDDSGSDSDGLVSSPTRRAVGSRAVGSTAHRRVTRSSIQPRLLFPTEEQKRARESAAAKAAEEESTDVDASVQLATPRKRAHKARAPRSVPAEVRDVTPERDPESTAKTTANTTTPATQRFFEPVTPPPSRTTRASAKKDANVELPEDPIDHEAGPSDSAPNGHQESKQPVFAPMTKPTKRSPFDQWRRTKVGARSVSGTKREGESLEAASVKRTRSSARAATPSTG</sequence>
<dbReference type="GeneID" id="92005154"/>
<evidence type="ECO:0000256" key="1">
    <source>
        <dbReference type="SAM" id="MobiDB-lite"/>
    </source>
</evidence>
<feature type="compositionally biased region" description="Low complexity" evidence="1">
    <location>
        <begin position="393"/>
        <end position="405"/>
    </location>
</feature>
<feature type="region of interest" description="Disordered" evidence="1">
    <location>
        <begin position="1"/>
        <end position="152"/>
    </location>
</feature>
<dbReference type="Proteomes" id="UP001430584">
    <property type="component" value="Unassembled WGS sequence"/>
</dbReference>
<reference evidence="2 3" key="1">
    <citation type="submission" date="2024-02" db="EMBL/GenBank/DDBJ databases">
        <title>De novo assembly and annotation of 12 fungi associated with fruit tree decline syndrome in Ontario, Canada.</title>
        <authorList>
            <person name="Sulman M."/>
            <person name="Ellouze W."/>
            <person name="Ilyukhin E."/>
        </authorList>
    </citation>
    <scope>NUCLEOTIDE SEQUENCE [LARGE SCALE GENOMIC DNA]</scope>
    <source>
        <strain evidence="2 3">FDS-637</strain>
    </source>
</reference>
<organism evidence="2 3">
    <name type="scientific">Diplodia seriata</name>
    <dbReference type="NCBI Taxonomy" id="420778"/>
    <lineage>
        <taxon>Eukaryota</taxon>
        <taxon>Fungi</taxon>
        <taxon>Dikarya</taxon>
        <taxon>Ascomycota</taxon>
        <taxon>Pezizomycotina</taxon>
        <taxon>Dothideomycetes</taxon>
        <taxon>Dothideomycetes incertae sedis</taxon>
        <taxon>Botryosphaeriales</taxon>
        <taxon>Botryosphaeriaceae</taxon>
        <taxon>Diplodia</taxon>
    </lineage>
</organism>
<dbReference type="RefSeq" id="XP_066637850.1">
    <property type="nucleotide sequence ID" value="XM_066772571.1"/>
</dbReference>
<gene>
    <name evidence="2" type="ORF">SLS55_001069</name>
</gene>
<feature type="region of interest" description="Disordered" evidence="1">
    <location>
        <begin position="214"/>
        <end position="268"/>
    </location>
</feature>
<feature type="compositionally biased region" description="Basic residues" evidence="1">
    <location>
        <begin position="364"/>
        <end position="373"/>
    </location>
</feature>
<comment type="caution">
    <text evidence="2">The sequence shown here is derived from an EMBL/GenBank/DDBJ whole genome shotgun (WGS) entry which is preliminary data.</text>
</comment>
<feature type="region of interest" description="Disordered" evidence="1">
    <location>
        <begin position="283"/>
        <end position="514"/>
    </location>
</feature>
<feature type="compositionally biased region" description="Basic and acidic residues" evidence="1">
    <location>
        <begin position="380"/>
        <end position="392"/>
    </location>
</feature>
<feature type="region of interest" description="Disordered" evidence="1">
    <location>
        <begin position="167"/>
        <end position="197"/>
    </location>
</feature>
<feature type="compositionally biased region" description="Polar residues" evidence="1">
    <location>
        <begin position="505"/>
        <end position="514"/>
    </location>
</feature>